<feature type="binding site" evidence="9">
    <location>
        <position position="148"/>
    </location>
    <ligand>
        <name>1-deoxy-D-xylulose 5-phosphate</name>
        <dbReference type="ChEBI" id="CHEBI:57792"/>
    </ligand>
</feature>
<evidence type="ECO:0000256" key="4">
    <source>
        <dbReference type="ARBA" id="ARBA00022857"/>
    </source>
</evidence>
<evidence type="ECO:0000256" key="6">
    <source>
        <dbReference type="ARBA" id="ARBA00023211"/>
    </source>
</evidence>
<feature type="binding site" evidence="9">
    <location>
        <position position="147"/>
    </location>
    <ligand>
        <name>1-deoxy-D-xylulose 5-phosphate</name>
        <dbReference type="ChEBI" id="CHEBI:57792"/>
    </ligand>
</feature>
<feature type="domain" description="DXP reductoisomerase C-terminal" evidence="12">
    <location>
        <begin position="257"/>
        <end position="369"/>
    </location>
</feature>
<feature type="binding site" evidence="9">
    <location>
        <position position="214"/>
    </location>
    <ligand>
        <name>1-deoxy-D-xylulose 5-phosphate</name>
        <dbReference type="ChEBI" id="CHEBI:57792"/>
    </ligand>
</feature>
<dbReference type="AlphaFoldDB" id="A0A1H3GMM4"/>
<keyword evidence="6 9" id="KW-0464">Manganese</keyword>
<gene>
    <name evidence="9" type="primary">dxr</name>
    <name evidence="13" type="ORF">SAMN03080603_01578</name>
</gene>
<dbReference type="SUPFAM" id="SSF55347">
    <property type="entry name" value="Glyceraldehyde-3-phosphate dehydrogenase-like, C-terminal domain"/>
    <property type="match status" value="1"/>
</dbReference>
<dbReference type="RefSeq" id="WP_091461860.1">
    <property type="nucleotide sequence ID" value="NZ_FNPD01000009.1"/>
</dbReference>
<dbReference type="HAMAP" id="MF_00183">
    <property type="entry name" value="DXP_reductoisom"/>
    <property type="match status" value="1"/>
</dbReference>
<keyword evidence="4 9" id="KW-0521">NADP</keyword>
<dbReference type="GO" id="GO:0030145">
    <property type="term" value="F:manganese ion binding"/>
    <property type="evidence" value="ECO:0007669"/>
    <property type="project" value="TreeGrafter"/>
</dbReference>
<feature type="binding site" evidence="9">
    <location>
        <position position="148"/>
    </location>
    <ligand>
        <name>Mn(2+)</name>
        <dbReference type="ChEBI" id="CHEBI:29035"/>
    </ligand>
</feature>
<feature type="binding site" evidence="9">
    <location>
        <position position="40"/>
    </location>
    <ligand>
        <name>NADPH</name>
        <dbReference type="ChEBI" id="CHEBI:57783"/>
    </ligand>
</feature>
<dbReference type="Proteomes" id="UP000199266">
    <property type="component" value="Unassembled WGS sequence"/>
</dbReference>
<keyword evidence="3 9" id="KW-0479">Metal-binding</keyword>
<evidence type="ECO:0000256" key="1">
    <source>
        <dbReference type="ARBA" id="ARBA00005094"/>
    </source>
</evidence>
<dbReference type="GO" id="GO:0070402">
    <property type="term" value="F:NADPH binding"/>
    <property type="evidence" value="ECO:0007669"/>
    <property type="project" value="InterPro"/>
</dbReference>
<feature type="binding site" evidence="9">
    <location>
        <position position="13"/>
    </location>
    <ligand>
        <name>NADPH</name>
        <dbReference type="ChEBI" id="CHEBI:57783"/>
    </ligand>
</feature>
<feature type="binding site" evidence="9">
    <location>
        <position position="213"/>
    </location>
    <ligand>
        <name>1-deoxy-D-xylulose 5-phosphate</name>
        <dbReference type="ChEBI" id="CHEBI:57792"/>
    </ligand>
</feature>
<dbReference type="InterPro" id="IPR036291">
    <property type="entry name" value="NAD(P)-bd_dom_sf"/>
</dbReference>
<dbReference type="Pfam" id="PF02670">
    <property type="entry name" value="DXP_reductoisom"/>
    <property type="match status" value="1"/>
</dbReference>
<sequence length="389" mass="43228">MSQKRLAVIGATGSIGRATLDVCRRFPEEFDVRALAVRSNIKELKKLVDEFKPKYVVIYDDVAASNFALYDESVKVLVGHEGLMQLIDEGMDHIVFASSGTEAIAALSASLDRKIEVSLANKESLIVAGPWIMEKASLADPLRPIDSEHNAVWQCLLGEDLNEIEEIILTASGGPFLHSSYEEMKLATPSRALKHPTWSMGSKITVDSATLLNKGFEVMEASYLFALPIEKINAVVQPDSLAHGCVRFSDGSVKMFLSEPDMRIPISFALSYPKRLKIGHLFHRLAITEKWKLDFLRLDENKFPCYSLARRALQMGNAYPPIIVGADEVAVEAFVKGKISIVDIFPLLEKALLSYNGPSNLNGLEEAISLVEFGRRIARELCRLFSERR</sequence>
<dbReference type="InterPro" id="IPR026877">
    <property type="entry name" value="DXPR_C"/>
</dbReference>
<evidence type="ECO:0000313" key="14">
    <source>
        <dbReference type="Proteomes" id="UP000199266"/>
    </source>
</evidence>
<keyword evidence="9" id="KW-0460">Magnesium</keyword>
<evidence type="ECO:0000259" key="10">
    <source>
        <dbReference type="Pfam" id="PF02670"/>
    </source>
</evidence>
<comment type="similarity">
    <text evidence="2 9">Belongs to the DXR family.</text>
</comment>
<comment type="cofactor">
    <cofactor evidence="9">
        <name>Mg(2+)</name>
        <dbReference type="ChEBI" id="CHEBI:18420"/>
    </cofactor>
    <cofactor evidence="9">
        <name>Mn(2+)</name>
        <dbReference type="ChEBI" id="CHEBI:29035"/>
    </cofactor>
</comment>
<feature type="binding site" evidence="9">
    <location>
        <position position="14"/>
    </location>
    <ligand>
        <name>NADPH</name>
        <dbReference type="ChEBI" id="CHEBI:57783"/>
    </ligand>
</feature>
<comment type="caution">
    <text evidence="9">Lacks conserved residue(s) required for the propagation of feature annotation.</text>
</comment>
<dbReference type="UniPathway" id="UPA00056">
    <property type="reaction ID" value="UER00092"/>
</dbReference>
<evidence type="ECO:0000313" key="13">
    <source>
        <dbReference type="EMBL" id="SDY04573.1"/>
    </source>
</evidence>
<evidence type="ECO:0000259" key="11">
    <source>
        <dbReference type="Pfam" id="PF08436"/>
    </source>
</evidence>
<feature type="binding site" evidence="9">
    <location>
        <position position="146"/>
    </location>
    <ligand>
        <name>Mn(2+)</name>
        <dbReference type="ChEBI" id="CHEBI:29035"/>
    </ligand>
</feature>
<dbReference type="Gene3D" id="1.10.1740.10">
    <property type="match status" value="1"/>
</dbReference>
<feature type="binding site" evidence="9">
    <location>
        <position position="121"/>
    </location>
    <ligand>
        <name>NADPH</name>
        <dbReference type="ChEBI" id="CHEBI:57783"/>
    </ligand>
</feature>
<feature type="binding site" evidence="9">
    <location>
        <position position="123"/>
    </location>
    <ligand>
        <name>NADPH</name>
        <dbReference type="ChEBI" id="CHEBI:57783"/>
    </ligand>
</feature>
<dbReference type="InterPro" id="IPR003821">
    <property type="entry name" value="DXP_reductoisomerase"/>
</dbReference>
<dbReference type="InterPro" id="IPR013644">
    <property type="entry name" value="DXP_reductoisomerase_C"/>
</dbReference>
<feature type="binding site" evidence="9">
    <location>
        <position position="172"/>
    </location>
    <ligand>
        <name>1-deoxy-D-xylulose 5-phosphate</name>
        <dbReference type="ChEBI" id="CHEBI:57792"/>
    </ligand>
</feature>
<evidence type="ECO:0000256" key="5">
    <source>
        <dbReference type="ARBA" id="ARBA00023002"/>
    </source>
</evidence>
<dbReference type="Gene3D" id="3.40.50.720">
    <property type="entry name" value="NAD(P)-binding Rossmann-like Domain"/>
    <property type="match status" value="1"/>
</dbReference>
<keyword evidence="13" id="KW-0413">Isomerase</keyword>
<dbReference type="EC" id="1.1.1.267" evidence="9"/>
<keyword evidence="7 9" id="KW-0414">Isoprene biosynthesis</keyword>
<accession>A0A1H3GMM4</accession>
<dbReference type="PANTHER" id="PTHR30525:SF0">
    <property type="entry name" value="1-DEOXY-D-XYLULOSE 5-PHOSPHATE REDUCTOISOMERASE, CHLOROPLASTIC"/>
    <property type="match status" value="1"/>
</dbReference>
<dbReference type="SUPFAM" id="SSF51735">
    <property type="entry name" value="NAD(P)-binding Rossmann-fold domains"/>
    <property type="match status" value="1"/>
</dbReference>
<feature type="binding site" evidence="9">
    <location>
        <position position="122"/>
    </location>
    <ligand>
        <name>1-deoxy-D-xylulose 5-phosphate</name>
        <dbReference type="ChEBI" id="CHEBI:57792"/>
    </ligand>
</feature>
<feature type="domain" description="1-deoxy-D-xylulose 5-phosphate reductoisomerase C-terminal" evidence="11">
    <location>
        <begin position="143"/>
        <end position="225"/>
    </location>
</feature>
<feature type="domain" description="1-deoxy-D-xylulose 5-phosphate reductoisomerase N-terminal" evidence="10">
    <location>
        <begin position="6"/>
        <end position="129"/>
    </location>
</feature>
<evidence type="ECO:0000259" key="12">
    <source>
        <dbReference type="Pfam" id="PF13288"/>
    </source>
</evidence>
<dbReference type="SUPFAM" id="SSF69055">
    <property type="entry name" value="1-deoxy-D-xylulose-5-phosphate reductoisomerase, C-terminal domain"/>
    <property type="match status" value="1"/>
</dbReference>
<comment type="catalytic activity">
    <reaction evidence="8">
        <text>2-C-methyl-D-erythritol 4-phosphate + NADP(+) = 1-deoxy-D-xylulose 5-phosphate + NADPH + H(+)</text>
        <dbReference type="Rhea" id="RHEA:13717"/>
        <dbReference type="ChEBI" id="CHEBI:15378"/>
        <dbReference type="ChEBI" id="CHEBI:57783"/>
        <dbReference type="ChEBI" id="CHEBI:57792"/>
        <dbReference type="ChEBI" id="CHEBI:58262"/>
        <dbReference type="ChEBI" id="CHEBI:58349"/>
        <dbReference type="EC" id="1.1.1.267"/>
    </reaction>
    <physiologicalReaction direction="right-to-left" evidence="8">
        <dbReference type="Rhea" id="RHEA:13719"/>
    </physiologicalReaction>
</comment>
<dbReference type="EMBL" id="FNPD01000009">
    <property type="protein sequence ID" value="SDY04573.1"/>
    <property type="molecule type" value="Genomic_DNA"/>
</dbReference>
<dbReference type="NCBIfam" id="TIGR00243">
    <property type="entry name" value="Dxr"/>
    <property type="match status" value="1"/>
</dbReference>
<name>A0A1H3GMM4_9BACT</name>
<dbReference type="PANTHER" id="PTHR30525">
    <property type="entry name" value="1-DEOXY-D-XYLULOSE 5-PHOSPHATE REDUCTOISOMERASE"/>
    <property type="match status" value="1"/>
</dbReference>
<feature type="binding site" evidence="9">
    <location>
        <position position="208"/>
    </location>
    <ligand>
        <name>1-deoxy-D-xylulose 5-phosphate</name>
        <dbReference type="ChEBI" id="CHEBI:57792"/>
    </ligand>
</feature>
<dbReference type="GO" id="GO:0016853">
    <property type="term" value="F:isomerase activity"/>
    <property type="evidence" value="ECO:0007669"/>
    <property type="project" value="UniProtKB-KW"/>
</dbReference>
<dbReference type="InterPro" id="IPR013512">
    <property type="entry name" value="DXP_reductoisomerase_N"/>
</dbReference>
<organism evidence="13 14">
    <name type="scientific">Acetomicrobium thermoterrenum DSM 13490</name>
    <dbReference type="NCBI Taxonomy" id="1120987"/>
    <lineage>
        <taxon>Bacteria</taxon>
        <taxon>Thermotogati</taxon>
        <taxon>Synergistota</taxon>
        <taxon>Synergistia</taxon>
        <taxon>Synergistales</taxon>
        <taxon>Acetomicrobiaceae</taxon>
        <taxon>Acetomicrobium</taxon>
    </lineage>
</organism>
<reference evidence="14" key="1">
    <citation type="submission" date="2016-10" db="EMBL/GenBank/DDBJ databases">
        <authorList>
            <person name="Varghese N."/>
            <person name="Submissions S."/>
        </authorList>
    </citation>
    <scope>NUCLEOTIDE SEQUENCE [LARGE SCALE GENOMIC DNA]</scope>
    <source>
        <strain evidence="14">DSM 13490</strain>
    </source>
</reference>
<dbReference type="Pfam" id="PF13288">
    <property type="entry name" value="DXPR_C"/>
    <property type="match status" value="1"/>
</dbReference>
<keyword evidence="5 9" id="KW-0560">Oxidoreductase</keyword>
<feature type="binding site" evidence="9">
    <location>
        <position position="217"/>
    </location>
    <ligand>
        <name>1-deoxy-D-xylulose 5-phosphate</name>
        <dbReference type="ChEBI" id="CHEBI:57792"/>
    </ligand>
</feature>
<evidence type="ECO:0000256" key="3">
    <source>
        <dbReference type="ARBA" id="ARBA00022723"/>
    </source>
</evidence>
<dbReference type="GO" id="GO:0051484">
    <property type="term" value="P:isopentenyl diphosphate biosynthetic process, methylerythritol 4-phosphate pathway involved in terpenoid biosynthetic process"/>
    <property type="evidence" value="ECO:0007669"/>
    <property type="project" value="TreeGrafter"/>
</dbReference>
<feature type="binding site" evidence="9">
    <location>
        <position position="195"/>
    </location>
    <ligand>
        <name>1-deoxy-D-xylulose 5-phosphate</name>
        <dbReference type="ChEBI" id="CHEBI:57792"/>
    </ligand>
</feature>
<comment type="pathway">
    <text evidence="1 9">Isoprenoid biosynthesis; isopentenyl diphosphate biosynthesis via DXP pathway; isopentenyl diphosphate from 1-deoxy-D-xylulose 5-phosphate: step 1/6.</text>
</comment>
<feature type="binding site" evidence="9">
    <location>
        <position position="217"/>
    </location>
    <ligand>
        <name>Mn(2+)</name>
        <dbReference type="ChEBI" id="CHEBI:29035"/>
    </ligand>
</feature>
<evidence type="ECO:0000256" key="2">
    <source>
        <dbReference type="ARBA" id="ARBA00006825"/>
    </source>
</evidence>
<protein>
    <recommendedName>
        <fullName evidence="9">1-deoxy-D-xylulose 5-phosphate reductoisomerase</fullName>
        <shortName evidence="9">DXP reductoisomerase</shortName>
        <ecNumber evidence="9">1.1.1.267</ecNumber>
    </recommendedName>
    <alternativeName>
        <fullName evidence="9">1-deoxyxylulose-5-phosphate reductoisomerase</fullName>
    </alternativeName>
    <alternativeName>
        <fullName evidence="9">2-C-methyl-D-erythritol 4-phosphate synthase</fullName>
    </alternativeName>
</protein>
<evidence type="ECO:0000256" key="7">
    <source>
        <dbReference type="ARBA" id="ARBA00023229"/>
    </source>
</evidence>
<feature type="binding site" evidence="9">
    <location>
        <position position="12"/>
    </location>
    <ligand>
        <name>NADPH</name>
        <dbReference type="ChEBI" id="CHEBI:57783"/>
    </ligand>
</feature>
<dbReference type="PIRSF" id="PIRSF006205">
    <property type="entry name" value="Dxp_reductismrs"/>
    <property type="match status" value="1"/>
</dbReference>
<dbReference type="GO" id="GO:0030604">
    <property type="term" value="F:1-deoxy-D-xylulose-5-phosphate reductoisomerase activity"/>
    <property type="evidence" value="ECO:0007669"/>
    <property type="project" value="UniProtKB-UniRule"/>
</dbReference>
<evidence type="ECO:0000256" key="8">
    <source>
        <dbReference type="ARBA" id="ARBA00048543"/>
    </source>
</evidence>
<feature type="binding site" evidence="9">
    <location>
        <position position="201"/>
    </location>
    <ligand>
        <name>NADPH</name>
        <dbReference type="ChEBI" id="CHEBI:57783"/>
    </ligand>
</feature>
<dbReference type="InterPro" id="IPR036169">
    <property type="entry name" value="DXPR_C_sf"/>
</dbReference>
<evidence type="ECO:0000256" key="9">
    <source>
        <dbReference type="HAMAP-Rule" id="MF_00183"/>
    </source>
</evidence>
<dbReference type="Pfam" id="PF08436">
    <property type="entry name" value="DXP_redisom_C"/>
    <property type="match status" value="1"/>
</dbReference>
<proteinExistence type="inferred from homology"/>
<feature type="binding site" evidence="9">
    <location>
        <position position="15"/>
    </location>
    <ligand>
        <name>NADPH</name>
        <dbReference type="ChEBI" id="CHEBI:57783"/>
    </ligand>
</feature>
<comment type="function">
    <text evidence="9">Catalyzes the NADPH-dependent rearrangement and reduction of 1-deoxy-D-xylulose-5-phosphate (DXP) to 2-C-methyl-D-erythritol 4-phosphate (MEP).</text>
</comment>
<keyword evidence="14" id="KW-1185">Reference proteome</keyword>